<name>A0A6G4UZA3_9ACTN</name>
<feature type="repeat" description="WD" evidence="3">
    <location>
        <begin position="400"/>
        <end position="441"/>
    </location>
</feature>
<evidence type="ECO:0000313" key="6">
    <source>
        <dbReference type="Proteomes" id="UP000472335"/>
    </source>
</evidence>
<dbReference type="InterPro" id="IPR001680">
    <property type="entry name" value="WD40_rpt"/>
</dbReference>
<evidence type="ECO:0000313" key="5">
    <source>
        <dbReference type="EMBL" id="NGO07079.1"/>
    </source>
</evidence>
<accession>A0A6G4UZA3</accession>
<feature type="region of interest" description="Disordered" evidence="4">
    <location>
        <begin position="627"/>
        <end position="657"/>
    </location>
</feature>
<dbReference type="EMBL" id="JAAKZY010000010">
    <property type="protein sequence ID" value="NGO07079.1"/>
    <property type="molecule type" value="Genomic_DNA"/>
</dbReference>
<reference evidence="5 6" key="1">
    <citation type="submission" date="2020-02" db="EMBL/GenBank/DDBJ databases">
        <title>Whole-genome analyses of novel actinobacteria.</title>
        <authorList>
            <person name="Sahin N."/>
            <person name="Gencbay T."/>
        </authorList>
    </citation>
    <scope>NUCLEOTIDE SEQUENCE [LARGE SCALE GENOMIC DNA]</scope>
    <source>
        <strain evidence="5 6">HC44</strain>
    </source>
</reference>
<evidence type="ECO:0000256" key="1">
    <source>
        <dbReference type="ARBA" id="ARBA00022574"/>
    </source>
</evidence>
<feature type="repeat" description="WD" evidence="3">
    <location>
        <begin position="484"/>
        <end position="525"/>
    </location>
</feature>
<dbReference type="PROSITE" id="PS50294">
    <property type="entry name" value="WD_REPEATS_REGION"/>
    <property type="match status" value="4"/>
</dbReference>
<dbReference type="Proteomes" id="UP000472335">
    <property type="component" value="Unassembled WGS sequence"/>
</dbReference>
<dbReference type="RefSeq" id="WP_165254997.1">
    <property type="nucleotide sequence ID" value="NZ_JAAKZY010000010.1"/>
</dbReference>
<dbReference type="PANTHER" id="PTHR19879">
    <property type="entry name" value="TRANSCRIPTION INITIATION FACTOR TFIID"/>
    <property type="match status" value="1"/>
</dbReference>
<keyword evidence="1 3" id="KW-0853">WD repeat</keyword>
<dbReference type="Pfam" id="PF00400">
    <property type="entry name" value="WD40"/>
    <property type="match status" value="5"/>
</dbReference>
<dbReference type="Gene3D" id="2.130.10.10">
    <property type="entry name" value="YVTN repeat-like/Quinoprotein amine dehydrogenase"/>
    <property type="match status" value="3"/>
</dbReference>
<dbReference type="PRINTS" id="PR00320">
    <property type="entry name" value="GPROTEINBRPT"/>
</dbReference>
<feature type="repeat" description="WD" evidence="3">
    <location>
        <begin position="296"/>
        <end position="337"/>
    </location>
</feature>
<dbReference type="InterPro" id="IPR020472">
    <property type="entry name" value="WD40_PAC1"/>
</dbReference>
<evidence type="ECO:0000256" key="2">
    <source>
        <dbReference type="ARBA" id="ARBA00022737"/>
    </source>
</evidence>
<organism evidence="5 6">
    <name type="scientific">Streptomyces scabichelini</name>
    <dbReference type="NCBI Taxonomy" id="2711217"/>
    <lineage>
        <taxon>Bacteria</taxon>
        <taxon>Bacillati</taxon>
        <taxon>Actinomycetota</taxon>
        <taxon>Actinomycetes</taxon>
        <taxon>Kitasatosporales</taxon>
        <taxon>Streptomycetaceae</taxon>
        <taxon>Streptomyces</taxon>
    </lineage>
</organism>
<comment type="caution">
    <text evidence="5">The sequence shown here is derived from an EMBL/GenBank/DDBJ whole genome shotgun (WGS) entry which is preliminary data.</text>
</comment>
<evidence type="ECO:0000256" key="4">
    <source>
        <dbReference type="SAM" id="MobiDB-lite"/>
    </source>
</evidence>
<dbReference type="InterPro" id="IPR011047">
    <property type="entry name" value="Quinoprotein_ADH-like_sf"/>
</dbReference>
<keyword evidence="2" id="KW-0677">Repeat</keyword>
<dbReference type="PROSITE" id="PS50082">
    <property type="entry name" value="WD_REPEATS_2"/>
    <property type="match status" value="6"/>
</dbReference>
<sequence length="657" mass="70407">MSDPRLDRLAAGIRDTSRMFGARRRHRAAEELAALGTADAVAVLADAFVHSSDPVVGEIARGALRNVKDQDAVDAAADAVVSTGDARIAEMLAETGRSPSDPGRHAVVLFLAGEFDRYADLDFDGSLLRGIHAGAGEALRRRLAEKARAGGRLEWVRVVADGATRQAGPVSEIEWDAAVQTLTAAQRWEELWRLALDAPVERAAPVIRTAGAALWQLAHSDREALAELVRLARDACAVELPASSPFGEQQAQVIQAAHDVQCLTMTRDGKLVLTGGSRGDTQLWRVPTGTPMGRLAGGDAKRVLTMATTPDGRLLVTGDQGGGIRLWNLTVSSRIGRTESLGEPAGEYSHTMARRNRVLGSNLLALALSPDANLLASGGYGPNVQLWRLNSDRLTPTTTLRADGLWVPCLAVTPDGTMLVSGGQKGNLRLWRLPDGAPIRTLEGHTDHVGSLAITPDGSLLASGGYDHTVRLWHLPSGEPAGVLTGHTDLIRALAMTPDGKLLASAGKDSVVRLWHLPSGDPAGELRGHRNIVECLAVSPDGTLLASGSSDGRMLWWTRKLSKLDTLVRTPLGELDPAGIRSFAQSSGKLSSAERAWFDLISALVRWRHRHDVELLDASYGDQAAAHDVELTDDETPQGHAPRRRPHRPKGKRKGRR</sequence>
<dbReference type="CDD" id="cd00200">
    <property type="entry name" value="WD40"/>
    <property type="match status" value="1"/>
</dbReference>
<protein>
    <submittedName>
        <fullName evidence="5">WD40 repeat domain-containing protein</fullName>
    </submittedName>
</protein>
<proteinExistence type="predicted"/>
<dbReference type="AlphaFoldDB" id="A0A6G4UZA3"/>
<feature type="repeat" description="WD" evidence="3">
    <location>
        <begin position="526"/>
        <end position="557"/>
    </location>
</feature>
<gene>
    <name evidence="5" type="ORF">G5C60_05270</name>
</gene>
<dbReference type="InterPro" id="IPR015943">
    <property type="entry name" value="WD40/YVTN_repeat-like_dom_sf"/>
</dbReference>
<dbReference type="PANTHER" id="PTHR19879:SF9">
    <property type="entry name" value="TRANSCRIPTION INITIATION FACTOR TFIID SUBUNIT 5"/>
    <property type="match status" value="1"/>
</dbReference>
<keyword evidence="6" id="KW-1185">Reference proteome</keyword>
<evidence type="ECO:0000256" key="3">
    <source>
        <dbReference type="PROSITE-ProRule" id="PRU00221"/>
    </source>
</evidence>
<dbReference type="SMART" id="SM00320">
    <property type="entry name" value="WD40"/>
    <property type="match status" value="7"/>
</dbReference>
<feature type="compositionally biased region" description="Basic residues" evidence="4">
    <location>
        <begin position="641"/>
        <end position="657"/>
    </location>
</feature>
<feature type="repeat" description="WD" evidence="3">
    <location>
        <begin position="442"/>
        <end position="483"/>
    </location>
</feature>
<dbReference type="SUPFAM" id="SSF50998">
    <property type="entry name" value="Quinoprotein alcohol dehydrogenase-like"/>
    <property type="match status" value="1"/>
</dbReference>
<feature type="repeat" description="WD" evidence="3">
    <location>
        <begin position="363"/>
        <end position="397"/>
    </location>
</feature>